<keyword evidence="1" id="KW-0472">Membrane</keyword>
<feature type="transmembrane region" description="Helical" evidence="1">
    <location>
        <begin position="24"/>
        <end position="52"/>
    </location>
</feature>
<sequence>MANLPVLSRLTRTDPDGQGPSRPVLVTAAIAALWCVVMGFVIIVVPVLLGWAFSAGPSSAFSQALATTVHVWIAAHHVPLVVGGATFSFLPLALLALPIILLFQAGKWAARAQGPATTSDAVLLTTAIAVIFGLINIVLNAWASSGSISSSAWRVFLASIVLAWVCAGSAICREMGIWERVFQSLPESVKVLTAATAAGLLTLVALSAVLAALALIIHFGEVCDSFTLLGTGFVGTILLVVICLAYIPNVLIWVASFALGPGFALGTGTTVSAAVSQTSALPVFPLVAAVPTNGTPPVAAAVVLVFPLVAAVVTGWWIAKTERSPESSAAWAGAAGLLLAVVLGFLAWLSGGSIGSGRLSEVGPHALSVALFASLILTLVSAASAWSLSMFRARTASSTRP</sequence>
<dbReference type="EMBL" id="CAFBLM010000045">
    <property type="protein sequence ID" value="CAB4874781.1"/>
    <property type="molecule type" value="Genomic_DNA"/>
</dbReference>
<feature type="transmembrane region" description="Helical" evidence="1">
    <location>
        <begin position="191"/>
        <end position="220"/>
    </location>
</feature>
<feature type="transmembrane region" description="Helical" evidence="1">
    <location>
        <begin position="369"/>
        <end position="391"/>
    </location>
</feature>
<evidence type="ECO:0000313" key="2">
    <source>
        <dbReference type="EMBL" id="CAB4874781.1"/>
    </source>
</evidence>
<feature type="transmembrane region" description="Helical" evidence="1">
    <location>
        <begin position="88"/>
        <end position="109"/>
    </location>
</feature>
<feature type="transmembrane region" description="Helical" evidence="1">
    <location>
        <begin position="254"/>
        <end position="278"/>
    </location>
</feature>
<proteinExistence type="predicted"/>
<evidence type="ECO:0000256" key="1">
    <source>
        <dbReference type="SAM" id="Phobius"/>
    </source>
</evidence>
<feature type="transmembrane region" description="Helical" evidence="1">
    <location>
        <begin position="330"/>
        <end position="349"/>
    </location>
</feature>
<feature type="transmembrane region" description="Helical" evidence="1">
    <location>
        <begin position="226"/>
        <end position="247"/>
    </location>
</feature>
<dbReference type="Pfam" id="PF19877">
    <property type="entry name" value="DUF6350"/>
    <property type="match status" value="1"/>
</dbReference>
<dbReference type="InterPro" id="IPR045931">
    <property type="entry name" value="DUF6350"/>
</dbReference>
<reference evidence="2" key="1">
    <citation type="submission" date="2020-05" db="EMBL/GenBank/DDBJ databases">
        <authorList>
            <person name="Chiriac C."/>
            <person name="Salcher M."/>
            <person name="Ghai R."/>
            <person name="Kavagutti S V."/>
        </authorList>
    </citation>
    <scope>NUCLEOTIDE SEQUENCE</scope>
</reference>
<keyword evidence="1" id="KW-1133">Transmembrane helix</keyword>
<feature type="transmembrane region" description="Helical" evidence="1">
    <location>
        <begin position="151"/>
        <end position="171"/>
    </location>
</feature>
<feature type="transmembrane region" description="Helical" evidence="1">
    <location>
        <begin position="298"/>
        <end position="318"/>
    </location>
</feature>
<organism evidence="2">
    <name type="scientific">freshwater metagenome</name>
    <dbReference type="NCBI Taxonomy" id="449393"/>
    <lineage>
        <taxon>unclassified sequences</taxon>
        <taxon>metagenomes</taxon>
        <taxon>ecological metagenomes</taxon>
    </lineage>
</organism>
<protein>
    <submittedName>
        <fullName evidence="2">Unannotated protein</fullName>
    </submittedName>
</protein>
<feature type="transmembrane region" description="Helical" evidence="1">
    <location>
        <begin position="121"/>
        <end position="139"/>
    </location>
</feature>
<name>A0A6J7DW52_9ZZZZ</name>
<gene>
    <name evidence="2" type="ORF">UFOPK3401_01013</name>
</gene>
<accession>A0A6J7DW52</accession>
<keyword evidence="1" id="KW-0812">Transmembrane</keyword>
<dbReference type="AlphaFoldDB" id="A0A6J7DW52"/>